<name>A0ABD6ARD7_9EURY</name>
<evidence type="ECO:0000313" key="1">
    <source>
        <dbReference type="EMBL" id="MFD1512445.1"/>
    </source>
</evidence>
<keyword evidence="2" id="KW-1185">Reference proteome</keyword>
<accession>A0ABD6ARD7</accession>
<comment type="caution">
    <text evidence="1">The sequence shown here is derived from an EMBL/GenBank/DDBJ whole genome shotgun (WGS) entry which is preliminary data.</text>
</comment>
<dbReference type="RefSeq" id="WP_250872423.1">
    <property type="nucleotide sequence ID" value="NZ_JALXFV010000002.1"/>
</dbReference>
<proteinExistence type="predicted"/>
<evidence type="ECO:0000313" key="2">
    <source>
        <dbReference type="Proteomes" id="UP001597187"/>
    </source>
</evidence>
<reference evidence="1 2" key="1">
    <citation type="journal article" date="2019" name="Int. J. Syst. Evol. Microbiol.">
        <title>The Global Catalogue of Microorganisms (GCM) 10K type strain sequencing project: providing services to taxonomists for standard genome sequencing and annotation.</title>
        <authorList>
            <consortium name="The Broad Institute Genomics Platform"/>
            <consortium name="The Broad Institute Genome Sequencing Center for Infectious Disease"/>
            <person name="Wu L."/>
            <person name="Ma J."/>
        </authorList>
    </citation>
    <scope>NUCLEOTIDE SEQUENCE [LARGE SCALE GENOMIC DNA]</scope>
    <source>
        <strain evidence="1 2">CGMCC 1.12563</strain>
    </source>
</reference>
<sequence length="74" mass="8106">MIPIETPSGEIRLAELVDSHTEATIASVEQIYHVVVDGVRLRVHEDDVASLTNAEDVVDPTRRAPRQAPMTTAD</sequence>
<evidence type="ECO:0008006" key="3">
    <source>
        <dbReference type="Google" id="ProtNLM"/>
    </source>
</evidence>
<organism evidence="1 2">
    <name type="scientific">Halomarina rubra</name>
    <dbReference type="NCBI Taxonomy" id="2071873"/>
    <lineage>
        <taxon>Archaea</taxon>
        <taxon>Methanobacteriati</taxon>
        <taxon>Methanobacteriota</taxon>
        <taxon>Stenosarchaea group</taxon>
        <taxon>Halobacteria</taxon>
        <taxon>Halobacteriales</taxon>
        <taxon>Natronomonadaceae</taxon>
        <taxon>Halomarina</taxon>
    </lineage>
</organism>
<dbReference type="AlphaFoldDB" id="A0ABD6ARD7"/>
<dbReference type="EMBL" id="JBHUDC010000002">
    <property type="protein sequence ID" value="MFD1512445.1"/>
    <property type="molecule type" value="Genomic_DNA"/>
</dbReference>
<protein>
    <recommendedName>
        <fullName evidence="3">Halobacterial output domain-containing protein</fullName>
    </recommendedName>
</protein>
<dbReference type="Proteomes" id="UP001597187">
    <property type="component" value="Unassembled WGS sequence"/>
</dbReference>
<gene>
    <name evidence="1" type="ORF">ACFSBT_04020</name>
</gene>